<dbReference type="Gene3D" id="1.10.8.10">
    <property type="entry name" value="DNA helicase RuvA subunit, C-terminal domain"/>
    <property type="match status" value="1"/>
</dbReference>
<dbReference type="PANTHER" id="PTHR16461">
    <property type="entry name" value="TOLL-INTERACTING PROTEIN"/>
    <property type="match status" value="1"/>
</dbReference>
<evidence type="ECO:0000313" key="3">
    <source>
        <dbReference type="EMBL" id="KAJ3173958.1"/>
    </source>
</evidence>
<dbReference type="InterPro" id="IPR009060">
    <property type="entry name" value="UBA-like_sf"/>
</dbReference>
<accession>A0AAD5XKG3</accession>
<dbReference type="EMBL" id="JADGJQ010000067">
    <property type="protein sequence ID" value="KAJ3173958.1"/>
    <property type="molecule type" value="Genomic_DNA"/>
</dbReference>
<proteinExistence type="predicted"/>
<feature type="region of interest" description="Disordered" evidence="1">
    <location>
        <begin position="68"/>
        <end position="114"/>
    </location>
</feature>
<protein>
    <recommendedName>
        <fullName evidence="2">CUE domain-containing protein</fullName>
    </recommendedName>
</protein>
<dbReference type="CDD" id="cd14279">
    <property type="entry name" value="CUE"/>
    <property type="match status" value="1"/>
</dbReference>
<dbReference type="SUPFAM" id="SSF46934">
    <property type="entry name" value="UBA-like"/>
    <property type="match status" value="1"/>
</dbReference>
<reference evidence="3" key="1">
    <citation type="submission" date="2020-05" db="EMBL/GenBank/DDBJ databases">
        <title>Phylogenomic resolution of chytrid fungi.</title>
        <authorList>
            <person name="Stajich J.E."/>
            <person name="Amses K."/>
            <person name="Simmons R."/>
            <person name="Seto K."/>
            <person name="Myers J."/>
            <person name="Bonds A."/>
            <person name="Quandt C.A."/>
            <person name="Barry K."/>
            <person name="Liu P."/>
            <person name="Grigoriev I."/>
            <person name="Longcore J.E."/>
            <person name="James T.Y."/>
        </authorList>
    </citation>
    <scope>NUCLEOTIDE SEQUENCE</scope>
    <source>
        <strain evidence="3">JEL0379</strain>
    </source>
</reference>
<feature type="region of interest" description="Disordered" evidence="1">
    <location>
        <begin position="141"/>
        <end position="208"/>
    </location>
</feature>
<dbReference type="GO" id="GO:0005737">
    <property type="term" value="C:cytoplasm"/>
    <property type="evidence" value="ECO:0007669"/>
    <property type="project" value="TreeGrafter"/>
</dbReference>
<keyword evidence="4" id="KW-1185">Reference proteome</keyword>
<name>A0AAD5XKG3_9FUNG</name>
<feature type="compositionally biased region" description="Gly residues" evidence="1">
    <location>
        <begin position="149"/>
        <end position="171"/>
    </location>
</feature>
<evidence type="ECO:0000256" key="1">
    <source>
        <dbReference type="SAM" id="MobiDB-lite"/>
    </source>
</evidence>
<feature type="compositionally biased region" description="Basic and acidic residues" evidence="1">
    <location>
        <begin position="75"/>
        <end position="89"/>
    </location>
</feature>
<evidence type="ECO:0000259" key="2">
    <source>
        <dbReference type="PROSITE" id="PS51140"/>
    </source>
</evidence>
<dbReference type="Pfam" id="PF02845">
    <property type="entry name" value="CUE"/>
    <property type="match status" value="1"/>
</dbReference>
<dbReference type="GO" id="GO:0006511">
    <property type="term" value="P:ubiquitin-dependent protein catabolic process"/>
    <property type="evidence" value="ECO:0007669"/>
    <property type="project" value="TreeGrafter"/>
</dbReference>
<comment type="caution">
    <text evidence="3">The sequence shown here is derived from an EMBL/GenBank/DDBJ whole genome shotgun (WGS) entry which is preliminary data.</text>
</comment>
<evidence type="ECO:0000313" key="4">
    <source>
        <dbReference type="Proteomes" id="UP001212152"/>
    </source>
</evidence>
<dbReference type="GO" id="GO:0043130">
    <property type="term" value="F:ubiquitin binding"/>
    <property type="evidence" value="ECO:0007669"/>
    <property type="project" value="InterPro"/>
</dbReference>
<dbReference type="Proteomes" id="UP001212152">
    <property type="component" value="Unassembled WGS sequence"/>
</dbReference>
<organism evidence="3 4">
    <name type="scientific">Geranomyces variabilis</name>
    <dbReference type="NCBI Taxonomy" id="109894"/>
    <lineage>
        <taxon>Eukaryota</taxon>
        <taxon>Fungi</taxon>
        <taxon>Fungi incertae sedis</taxon>
        <taxon>Chytridiomycota</taxon>
        <taxon>Chytridiomycota incertae sedis</taxon>
        <taxon>Chytridiomycetes</taxon>
        <taxon>Spizellomycetales</taxon>
        <taxon>Powellomycetaceae</taxon>
        <taxon>Geranomyces</taxon>
    </lineage>
</organism>
<dbReference type="PROSITE" id="PS51140">
    <property type="entry name" value="CUE"/>
    <property type="match status" value="1"/>
</dbReference>
<feature type="domain" description="CUE" evidence="2">
    <location>
        <begin position="1"/>
        <end position="39"/>
    </location>
</feature>
<dbReference type="PANTHER" id="PTHR16461:SF5">
    <property type="entry name" value="TOLL-INTERACTING PROTEIN"/>
    <property type="match status" value="1"/>
</dbReference>
<dbReference type="SMART" id="SM00546">
    <property type="entry name" value="CUE"/>
    <property type="match status" value="1"/>
</dbReference>
<gene>
    <name evidence="3" type="ORF">HDU87_007281</name>
</gene>
<sequence>MEEIRAIFPQTDPEVCQAILDANGGNVEAAINAMLEMSNPTTAAATSAPPDAHFTSIHDDEALARALAQQEGDEELARRIEQEDRERAQAARRAQADRSGGAALGGDPSPTFRETKEKVVAATAALGETAKKKFAEAKGFFDKTFNSGRGEGGVGGIGSGGGAGGEGGAHGSGPAPRHQYNNLPDDDFDSLIDDAPDTPLGGGRRGVS</sequence>
<dbReference type="AlphaFoldDB" id="A0AAD5XKG3"/>
<feature type="compositionally biased region" description="Acidic residues" evidence="1">
    <location>
        <begin position="184"/>
        <end position="196"/>
    </location>
</feature>
<dbReference type="InterPro" id="IPR003892">
    <property type="entry name" value="CUE"/>
</dbReference>
<dbReference type="GO" id="GO:0031624">
    <property type="term" value="F:ubiquitin conjugating enzyme binding"/>
    <property type="evidence" value="ECO:0007669"/>
    <property type="project" value="TreeGrafter"/>
</dbReference>